<comment type="caution">
    <text evidence="2">The sequence shown here is derived from an EMBL/GenBank/DDBJ whole genome shotgun (WGS) entry which is preliminary data.</text>
</comment>
<accession>A0ABR1BYV7</accession>
<dbReference type="EMBL" id="JAVFWL010000001">
    <property type="protein sequence ID" value="KAK6731514.1"/>
    <property type="molecule type" value="Genomic_DNA"/>
</dbReference>
<evidence type="ECO:0000313" key="2">
    <source>
        <dbReference type="EMBL" id="KAK6731514.1"/>
    </source>
</evidence>
<gene>
    <name evidence="2" type="primary">Necator_chrI.g3898</name>
    <name evidence="2" type="ORF">RB195_007769</name>
</gene>
<name>A0ABR1BYV7_NECAM</name>
<feature type="compositionally biased region" description="Basic and acidic residues" evidence="1">
    <location>
        <begin position="21"/>
        <end position="66"/>
    </location>
</feature>
<reference evidence="2 3" key="1">
    <citation type="submission" date="2023-08" db="EMBL/GenBank/DDBJ databases">
        <title>A Necator americanus chromosomal reference genome.</title>
        <authorList>
            <person name="Ilik V."/>
            <person name="Petrzelkova K.J."/>
            <person name="Pardy F."/>
            <person name="Fuh T."/>
            <person name="Niatou-Singa F.S."/>
            <person name="Gouil Q."/>
            <person name="Baker L."/>
            <person name="Ritchie M.E."/>
            <person name="Jex A.R."/>
            <person name="Gazzola D."/>
            <person name="Li H."/>
            <person name="Toshio Fujiwara R."/>
            <person name="Zhan B."/>
            <person name="Aroian R.V."/>
            <person name="Pafco B."/>
            <person name="Schwarz E.M."/>
        </authorList>
    </citation>
    <scope>NUCLEOTIDE SEQUENCE [LARGE SCALE GENOMIC DNA]</scope>
    <source>
        <strain evidence="2 3">Aroian</strain>
        <tissue evidence="2">Whole animal</tissue>
    </source>
</reference>
<proteinExistence type="predicted"/>
<dbReference type="Proteomes" id="UP001303046">
    <property type="component" value="Unassembled WGS sequence"/>
</dbReference>
<organism evidence="2 3">
    <name type="scientific">Necator americanus</name>
    <name type="common">Human hookworm</name>
    <dbReference type="NCBI Taxonomy" id="51031"/>
    <lineage>
        <taxon>Eukaryota</taxon>
        <taxon>Metazoa</taxon>
        <taxon>Ecdysozoa</taxon>
        <taxon>Nematoda</taxon>
        <taxon>Chromadorea</taxon>
        <taxon>Rhabditida</taxon>
        <taxon>Rhabditina</taxon>
        <taxon>Rhabditomorpha</taxon>
        <taxon>Strongyloidea</taxon>
        <taxon>Ancylostomatidae</taxon>
        <taxon>Bunostominae</taxon>
        <taxon>Necator</taxon>
    </lineage>
</organism>
<evidence type="ECO:0000256" key="1">
    <source>
        <dbReference type="SAM" id="MobiDB-lite"/>
    </source>
</evidence>
<sequence length="109" mass="12923">MVEIYGLKGKKVEIYGFFTPERNERHNDTGGRQRDGLMCSKEDQLRDHLHAPEGPRQRHSRNDLTKAIKPKRQMLIKSDTDPGYSLRKINQKTEISRRLLESRLHKERR</sequence>
<evidence type="ECO:0000313" key="3">
    <source>
        <dbReference type="Proteomes" id="UP001303046"/>
    </source>
</evidence>
<protein>
    <submittedName>
        <fullName evidence="2">Uncharacterized protein</fullName>
    </submittedName>
</protein>
<feature type="region of interest" description="Disordered" evidence="1">
    <location>
        <begin position="21"/>
        <end position="89"/>
    </location>
</feature>
<keyword evidence="3" id="KW-1185">Reference proteome</keyword>